<sequence length="276" mass="29430">MAAPYRRNVIAGLAGLTALGLGMPAVWANPPAKKSIAKPTPLPKPKLVFLDPGHGGRDPGALGVRGTQEKTVVLSIARELQKELLAGNRYRVLLTRTFDAYVPLRERVARAQAAKADLFLSLHADSHSDSDVRGASVYTLSEDASDREAAALAARENRADAVVSGVRLSDQPDDVARALVAMSQRGTVNDSRRLADTIVRTFAGSGVRLLPRTHRQAGFAVLTSPDIPAALVELGYLSNPQDEKLLTVRQHQTALARALRASVDAHFGAGIATRKA</sequence>
<dbReference type="SUPFAM" id="SSF53187">
    <property type="entry name" value="Zn-dependent exopeptidases"/>
    <property type="match status" value="1"/>
</dbReference>
<organism evidence="5 6">
    <name type="scientific">Reyranella soli</name>
    <dbReference type="NCBI Taxonomy" id="1230389"/>
    <lineage>
        <taxon>Bacteria</taxon>
        <taxon>Pseudomonadati</taxon>
        <taxon>Pseudomonadota</taxon>
        <taxon>Alphaproteobacteria</taxon>
        <taxon>Hyphomicrobiales</taxon>
        <taxon>Reyranellaceae</taxon>
        <taxon>Reyranella</taxon>
    </lineage>
</organism>
<dbReference type="Pfam" id="PF01520">
    <property type="entry name" value="Amidase_3"/>
    <property type="match status" value="1"/>
</dbReference>
<feature type="domain" description="MurNAc-LAA" evidence="4">
    <location>
        <begin position="108"/>
        <end position="264"/>
    </location>
</feature>
<dbReference type="CDD" id="cd02696">
    <property type="entry name" value="MurNAc-LAA"/>
    <property type="match status" value="1"/>
</dbReference>
<proteinExistence type="predicted"/>
<protein>
    <recommendedName>
        <fullName evidence="2">N-acetylmuramoyl-L-alanine amidase</fullName>
        <ecNumber evidence="2">3.5.1.28</ecNumber>
    </recommendedName>
</protein>
<dbReference type="EC" id="3.5.1.28" evidence="2"/>
<reference evidence="5 6" key="1">
    <citation type="submission" date="2019-07" db="EMBL/GenBank/DDBJ databases">
        <title>Whole genome shotgun sequence of Reyranella soli NBRC 108950.</title>
        <authorList>
            <person name="Hosoyama A."/>
            <person name="Uohara A."/>
            <person name="Ohji S."/>
            <person name="Ichikawa N."/>
        </authorList>
    </citation>
    <scope>NUCLEOTIDE SEQUENCE [LARGE SCALE GENOMIC DNA]</scope>
    <source>
        <strain evidence="5 6">NBRC 108950</strain>
    </source>
</reference>
<dbReference type="PANTHER" id="PTHR30404:SF0">
    <property type="entry name" value="N-ACETYLMURAMOYL-L-ALANINE AMIDASE AMIC"/>
    <property type="match status" value="1"/>
</dbReference>
<evidence type="ECO:0000313" key="6">
    <source>
        <dbReference type="Proteomes" id="UP000321058"/>
    </source>
</evidence>
<dbReference type="Proteomes" id="UP000321058">
    <property type="component" value="Unassembled WGS sequence"/>
</dbReference>
<evidence type="ECO:0000256" key="3">
    <source>
        <dbReference type="ARBA" id="ARBA00022801"/>
    </source>
</evidence>
<keyword evidence="6" id="KW-1185">Reference proteome</keyword>
<comment type="caution">
    <text evidence="5">The sequence shown here is derived from an EMBL/GenBank/DDBJ whole genome shotgun (WGS) entry which is preliminary data.</text>
</comment>
<dbReference type="AlphaFoldDB" id="A0A512N401"/>
<dbReference type="InterPro" id="IPR050695">
    <property type="entry name" value="N-acetylmuramoyl_amidase_3"/>
</dbReference>
<dbReference type="Gene3D" id="3.40.630.40">
    <property type="entry name" value="Zn-dependent exopeptidases"/>
    <property type="match status" value="1"/>
</dbReference>
<gene>
    <name evidence="5" type="ORF">RSO01_08830</name>
</gene>
<dbReference type="PANTHER" id="PTHR30404">
    <property type="entry name" value="N-ACETYLMURAMOYL-L-ALANINE AMIDASE"/>
    <property type="match status" value="1"/>
</dbReference>
<keyword evidence="3" id="KW-0378">Hydrolase</keyword>
<evidence type="ECO:0000259" key="4">
    <source>
        <dbReference type="SMART" id="SM00646"/>
    </source>
</evidence>
<dbReference type="GO" id="GO:0008745">
    <property type="term" value="F:N-acetylmuramoyl-L-alanine amidase activity"/>
    <property type="evidence" value="ECO:0007669"/>
    <property type="project" value="UniProtKB-EC"/>
</dbReference>
<dbReference type="SMART" id="SM00646">
    <property type="entry name" value="Ami_3"/>
    <property type="match status" value="1"/>
</dbReference>
<dbReference type="GO" id="GO:0009253">
    <property type="term" value="P:peptidoglycan catabolic process"/>
    <property type="evidence" value="ECO:0007669"/>
    <property type="project" value="InterPro"/>
</dbReference>
<evidence type="ECO:0000256" key="2">
    <source>
        <dbReference type="ARBA" id="ARBA00011901"/>
    </source>
</evidence>
<evidence type="ECO:0000256" key="1">
    <source>
        <dbReference type="ARBA" id="ARBA00001561"/>
    </source>
</evidence>
<evidence type="ECO:0000313" key="5">
    <source>
        <dbReference type="EMBL" id="GEP53717.1"/>
    </source>
</evidence>
<accession>A0A512N401</accession>
<name>A0A512N401_9HYPH</name>
<dbReference type="InterPro" id="IPR002508">
    <property type="entry name" value="MurNAc-LAA_cat"/>
</dbReference>
<dbReference type="OrthoDB" id="9806267at2"/>
<dbReference type="EMBL" id="BKAJ01000016">
    <property type="protein sequence ID" value="GEP53717.1"/>
    <property type="molecule type" value="Genomic_DNA"/>
</dbReference>
<dbReference type="GO" id="GO:0030288">
    <property type="term" value="C:outer membrane-bounded periplasmic space"/>
    <property type="evidence" value="ECO:0007669"/>
    <property type="project" value="TreeGrafter"/>
</dbReference>
<comment type="catalytic activity">
    <reaction evidence="1">
        <text>Hydrolyzes the link between N-acetylmuramoyl residues and L-amino acid residues in certain cell-wall glycopeptides.</text>
        <dbReference type="EC" id="3.5.1.28"/>
    </reaction>
</comment>